<reference evidence="3" key="1">
    <citation type="journal article" date="2013" name="Science">
        <title>The Amborella genome and the evolution of flowering plants.</title>
        <authorList>
            <consortium name="Amborella Genome Project"/>
        </authorList>
    </citation>
    <scope>NUCLEOTIDE SEQUENCE [LARGE SCALE GENOMIC DNA]</scope>
</reference>
<dbReference type="Gramene" id="ERN04609">
    <property type="protein sequence ID" value="ERN04609"/>
    <property type="gene ID" value="AMTR_s00075p00162500"/>
</dbReference>
<proteinExistence type="predicted"/>
<feature type="region of interest" description="Disordered" evidence="1">
    <location>
        <begin position="1"/>
        <end position="39"/>
    </location>
</feature>
<keyword evidence="3" id="KW-1185">Reference proteome</keyword>
<dbReference type="Proteomes" id="UP000017836">
    <property type="component" value="Unassembled WGS sequence"/>
</dbReference>
<sequence length="417" mass="43430">MAAWAGSSSMVSLGNPSHGGPLPMDGKPPKPSGLAGGVGGEESGKGSFLVIDGSVSRAETGSSNGVRSGYCMIAGSSYGIRGGSTTVSSGDLGHAIIGNMSDSLSGAYGGKDAKGSNLHDDPAMGSLKAAPLALDWRMFMFNRRCADQGVRRAADITCNRSVVDIGSAPHNGMDVTHDSGSLVINDSGASGFEQRDQTKDTSDGSVMDLNMSVYGVSVADIIPRSAIDDSKKSVDVDNGVHNNIIAHITNGADNDDGNLIKKDVDNGAVLGGSRDARASDEDAHLLDIQQADGHHDSIIGEPSADADTTMQEHLVDVAATAQEKPDASSYHDEGLYDLETENVNVADVPKQLEALPDGDAAAAGREHMEESNAHAKVQSGADKSTILLPLISLLWRNLMMVLPAKSRWVSRMINSTY</sequence>
<evidence type="ECO:0000313" key="3">
    <source>
        <dbReference type="Proteomes" id="UP000017836"/>
    </source>
</evidence>
<gene>
    <name evidence="2" type="ORF">AMTR_s00075p00162500</name>
</gene>
<evidence type="ECO:0000256" key="1">
    <source>
        <dbReference type="SAM" id="MobiDB-lite"/>
    </source>
</evidence>
<dbReference type="EMBL" id="KI394195">
    <property type="protein sequence ID" value="ERN04609.1"/>
    <property type="molecule type" value="Genomic_DNA"/>
</dbReference>
<evidence type="ECO:0000313" key="2">
    <source>
        <dbReference type="EMBL" id="ERN04609.1"/>
    </source>
</evidence>
<feature type="compositionally biased region" description="Polar residues" evidence="1">
    <location>
        <begin position="1"/>
        <end position="15"/>
    </location>
</feature>
<protein>
    <submittedName>
        <fullName evidence="2">Uncharacterized protein</fullName>
    </submittedName>
</protein>
<dbReference type="AlphaFoldDB" id="W1PA94"/>
<accession>W1PA94</accession>
<name>W1PA94_AMBTC</name>
<organism evidence="2 3">
    <name type="scientific">Amborella trichopoda</name>
    <dbReference type="NCBI Taxonomy" id="13333"/>
    <lineage>
        <taxon>Eukaryota</taxon>
        <taxon>Viridiplantae</taxon>
        <taxon>Streptophyta</taxon>
        <taxon>Embryophyta</taxon>
        <taxon>Tracheophyta</taxon>
        <taxon>Spermatophyta</taxon>
        <taxon>Magnoliopsida</taxon>
        <taxon>Amborellales</taxon>
        <taxon>Amborellaceae</taxon>
        <taxon>Amborella</taxon>
    </lineage>
</organism>
<dbReference type="HOGENOM" id="CLU_659476_0_0_1"/>